<reference evidence="1" key="1">
    <citation type="submission" date="2023-07" db="EMBL/GenBank/DDBJ databases">
        <title>In vitro acaricidal activity of Serratia ureilytica strains isolated from Mimosa pudica nodules againts the dust mite Tyrophagus putrescentiae.</title>
        <authorList>
            <person name="Wong-Villareal A."/>
            <person name="Cerqueda-Garcia D."/>
        </authorList>
    </citation>
    <scope>NUCLEOTIDE SEQUENCE</scope>
    <source>
        <strain evidence="1">UTS2</strain>
    </source>
</reference>
<sequence length="86" mass="9761">MNRENRPDSMNKRHHALLLLYLRLSAFGRIIVAGLGKRAIQFMLAFILFMFSGNAMANNREHQPIAVVGAWIHISNASADILYMPH</sequence>
<gene>
    <name evidence="1" type="ORF">Q6237_15600</name>
</gene>
<evidence type="ECO:0000313" key="1">
    <source>
        <dbReference type="EMBL" id="MDQ1862413.1"/>
    </source>
</evidence>
<evidence type="ECO:0000313" key="2">
    <source>
        <dbReference type="Proteomes" id="UP001177872"/>
    </source>
</evidence>
<protein>
    <submittedName>
        <fullName evidence="1">Uncharacterized protein</fullName>
    </submittedName>
</protein>
<organism evidence="1 2">
    <name type="scientific">Serratia ureilytica</name>
    <dbReference type="NCBI Taxonomy" id="300181"/>
    <lineage>
        <taxon>Bacteria</taxon>
        <taxon>Pseudomonadati</taxon>
        <taxon>Pseudomonadota</taxon>
        <taxon>Gammaproteobacteria</taxon>
        <taxon>Enterobacterales</taxon>
        <taxon>Yersiniaceae</taxon>
        <taxon>Serratia</taxon>
    </lineage>
</organism>
<dbReference type="Proteomes" id="UP001177872">
    <property type="component" value="Unassembled WGS sequence"/>
</dbReference>
<comment type="caution">
    <text evidence="1">The sequence shown here is derived from an EMBL/GenBank/DDBJ whole genome shotgun (WGS) entry which is preliminary data.</text>
</comment>
<proteinExistence type="predicted"/>
<accession>A0ABU0VM64</accession>
<dbReference type="RefSeq" id="WP_089195028.1">
    <property type="nucleotide sequence ID" value="NZ_JADTXB010000005.1"/>
</dbReference>
<keyword evidence="2" id="KW-1185">Reference proteome</keyword>
<dbReference type="EMBL" id="JAVCZN010000006">
    <property type="protein sequence ID" value="MDQ1862413.1"/>
    <property type="molecule type" value="Genomic_DNA"/>
</dbReference>
<name>A0ABU0VM64_9GAMM</name>